<proteinExistence type="predicted"/>
<evidence type="ECO:0000313" key="4">
    <source>
        <dbReference type="Proteomes" id="UP000615760"/>
    </source>
</evidence>
<comment type="caution">
    <text evidence="3">The sequence shown here is derived from an EMBL/GenBank/DDBJ whole genome shotgun (WGS) entry which is preliminary data.</text>
</comment>
<reference evidence="4" key="1">
    <citation type="journal article" date="2019" name="Int. J. Syst. Evol. Microbiol.">
        <title>The Global Catalogue of Microorganisms (GCM) 10K type strain sequencing project: providing services to taxonomists for standard genome sequencing and annotation.</title>
        <authorList>
            <consortium name="The Broad Institute Genomics Platform"/>
            <consortium name="The Broad Institute Genome Sequencing Center for Infectious Disease"/>
            <person name="Wu L."/>
            <person name="Ma J."/>
        </authorList>
    </citation>
    <scope>NUCLEOTIDE SEQUENCE [LARGE SCALE GENOMIC DNA]</scope>
    <source>
        <strain evidence="4">CGMCC 1.15461</strain>
    </source>
</reference>
<sequence length="52" mass="6022">MKTEAIITMVLAQGIVTGAMIYFFYKVLNTKPKPEPDSYSENDEEKERQHND</sequence>
<evidence type="ECO:0000256" key="1">
    <source>
        <dbReference type="SAM" id="MobiDB-lite"/>
    </source>
</evidence>
<protein>
    <submittedName>
        <fullName evidence="3">Uncharacterized protein</fullName>
    </submittedName>
</protein>
<accession>A0ABQ1K1M2</accession>
<dbReference type="Proteomes" id="UP000615760">
    <property type="component" value="Unassembled WGS sequence"/>
</dbReference>
<gene>
    <name evidence="3" type="ORF">GCM10007424_25370</name>
</gene>
<keyword evidence="4" id="KW-1185">Reference proteome</keyword>
<keyword evidence="2" id="KW-1133">Transmembrane helix</keyword>
<feature type="transmembrane region" description="Helical" evidence="2">
    <location>
        <begin position="6"/>
        <end position="25"/>
    </location>
</feature>
<feature type="region of interest" description="Disordered" evidence="1">
    <location>
        <begin position="31"/>
        <end position="52"/>
    </location>
</feature>
<keyword evidence="2" id="KW-0472">Membrane</keyword>
<keyword evidence="2" id="KW-0812">Transmembrane</keyword>
<organism evidence="3 4">
    <name type="scientific">Flavobacterium suaedae</name>
    <dbReference type="NCBI Taxonomy" id="1767027"/>
    <lineage>
        <taxon>Bacteria</taxon>
        <taxon>Pseudomonadati</taxon>
        <taxon>Bacteroidota</taxon>
        <taxon>Flavobacteriia</taxon>
        <taxon>Flavobacteriales</taxon>
        <taxon>Flavobacteriaceae</taxon>
        <taxon>Flavobacterium</taxon>
    </lineage>
</organism>
<evidence type="ECO:0000313" key="3">
    <source>
        <dbReference type="EMBL" id="GGB84269.1"/>
    </source>
</evidence>
<evidence type="ECO:0000256" key="2">
    <source>
        <dbReference type="SAM" id="Phobius"/>
    </source>
</evidence>
<dbReference type="EMBL" id="BMJE01000007">
    <property type="protein sequence ID" value="GGB84269.1"/>
    <property type="molecule type" value="Genomic_DNA"/>
</dbReference>
<dbReference type="RefSeq" id="WP_188621687.1">
    <property type="nucleotide sequence ID" value="NZ_BMJE01000007.1"/>
</dbReference>
<name>A0ABQ1K1M2_9FLAO</name>